<evidence type="ECO:0000313" key="2">
    <source>
        <dbReference type="Proteomes" id="UP000295689"/>
    </source>
</evidence>
<proteinExistence type="predicted"/>
<keyword evidence="2" id="KW-1185">Reference proteome</keyword>
<comment type="caution">
    <text evidence="1">The sequence shown here is derived from an EMBL/GenBank/DDBJ whole genome shotgun (WGS) entry which is preliminary data.</text>
</comment>
<reference evidence="1 2" key="1">
    <citation type="journal article" date="2015" name="Stand. Genomic Sci.">
        <title>Genomic Encyclopedia of Bacterial and Archaeal Type Strains, Phase III: the genomes of soil and plant-associated and newly described type strains.</title>
        <authorList>
            <person name="Whitman W.B."/>
            <person name="Woyke T."/>
            <person name="Klenk H.P."/>
            <person name="Zhou Y."/>
            <person name="Lilburn T.G."/>
            <person name="Beck B.J."/>
            <person name="De Vos P."/>
            <person name="Vandamme P."/>
            <person name="Eisen J.A."/>
            <person name="Garrity G."/>
            <person name="Hugenholtz P."/>
            <person name="Kyrpides N.C."/>
        </authorList>
    </citation>
    <scope>NUCLEOTIDE SEQUENCE [LARGE SCALE GENOMIC DNA]</scope>
    <source>
        <strain evidence="1 2">CV53</strain>
    </source>
</reference>
<dbReference type="RefSeq" id="WP_132003238.1">
    <property type="nucleotide sequence ID" value="NZ_JABUHM010000002.1"/>
</dbReference>
<sequence>MFTITRLVPQNESITLEFDSGGQQKYLQLELRYKDMERFIGGQAYFYHQTIKVMQREGLFYANIPIKQLLQESGIVLKSDQLIWLAVVSDGKDYPINGSEEVSHFNMPLSNSLEVASSTNKKNEMNFKLCVRNPAVTIKVNPGPAGATFQLSTPEILEKRLFLRKRVNKDAGIHSESYRMPHMPEGYRFEQSLLNPDYFKEEVTIFDFCVESKVDGVSIESFAKVQGGDVFRTHTFHFQNKSYTGELYQTKKGNLALKVTRKYNKIKIKRIEEIRPDVYKVILPSKLAGKAGLYRYHKLKYVSSQDGYTEFKNLELFHNGEDNSYLLLDLKTLFGEIDTNYEQRYRILIQTWDGTFYKAGLEDKLEVCHPLNRNEVWLEGEKVLNLFVRNKQSSHMKVGVLGSCYSRSHFNSVSKFYNNKDYKMIFKVGYSHFWPSVISMVSEPVPFDKRMLEDASERKAAEIKSELNKSIIPDLKEAAVDYLLIDFYVDAIHGVRMYENGAAIGVNPSVRSTSFYRNEVLKTTRQIDSRSPEFFSIWMKACDEFIARIQQFLPQERMVLNTGGLINRYYDKNREVKSFIDEKIISQKELIYYNSTWDRMNHYFLARAPRAKVIDMKKYGYIGDVHHPSPFGPHHYESAYYRSLTGELARIVTFDKARENTRFTL</sequence>
<evidence type="ECO:0008006" key="3">
    <source>
        <dbReference type="Google" id="ProtNLM"/>
    </source>
</evidence>
<dbReference type="Pfam" id="PF19786">
    <property type="entry name" value="DUF6270"/>
    <property type="match status" value="1"/>
</dbReference>
<dbReference type="EMBL" id="SLVV01000003">
    <property type="protein sequence ID" value="TCN26708.1"/>
    <property type="molecule type" value="Genomic_DNA"/>
</dbReference>
<protein>
    <recommendedName>
        <fullName evidence="3">Teichoic acid biosynthesis protein</fullName>
    </recommendedName>
</protein>
<gene>
    <name evidence="1" type="ORF">EV146_103231</name>
</gene>
<organism evidence="1 2">
    <name type="scientific">Mesobacillus foraminis</name>
    <dbReference type="NCBI Taxonomy" id="279826"/>
    <lineage>
        <taxon>Bacteria</taxon>
        <taxon>Bacillati</taxon>
        <taxon>Bacillota</taxon>
        <taxon>Bacilli</taxon>
        <taxon>Bacillales</taxon>
        <taxon>Bacillaceae</taxon>
        <taxon>Mesobacillus</taxon>
    </lineage>
</organism>
<dbReference type="Proteomes" id="UP000295689">
    <property type="component" value="Unassembled WGS sequence"/>
</dbReference>
<name>A0A4R2BHX7_9BACI</name>
<dbReference type="InterPro" id="IPR046237">
    <property type="entry name" value="DUF6270"/>
</dbReference>
<dbReference type="AlphaFoldDB" id="A0A4R2BHX7"/>
<accession>A0A4R2BHX7</accession>
<evidence type="ECO:0000313" key="1">
    <source>
        <dbReference type="EMBL" id="TCN26708.1"/>
    </source>
</evidence>